<gene>
    <name evidence="1" type="ORF">Amon02_001008900</name>
</gene>
<dbReference type="Proteomes" id="UP001165064">
    <property type="component" value="Unassembled WGS sequence"/>
</dbReference>
<protein>
    <submittedName>
        <fullName evidence="1">Unnamed protein product</fullName>
    </submittedName>
</protein>
<proteinExistence type="predicted"/>
<accession>A0ACB5TWV7</accession>
<organism evidence="1 2">
    <name type="scientific">Ambrosiozyma monospora</name>
    <name type="common">Yeast</name>
    <name type="synonym">Endomycopsis monosporus</name>
    <dbReference type="NCBI Taxonomy" id="43982"/>
    <lineage>
        <taxon>Eukaryota</taxon>
        <taxon>Fungi</taxon>
        <taxon>Dikarya</taxon>
        <taxon>Ascomycota</taxon>
        <taxon>Saccharomycotina</taxon>
        <taxon>Pichiomycetes</taxon>
        <taxon>Pichiales</taxon>
        <taxon>Pichiaceae</taxon>
        <taxon>Ambrosiozyma</taxon>
    </lineage>
</organism>
<keyword evidence="2" id="KW-1185">Reference proteome</keyword>
<name>A0ACB5TWV7_AMBMO</name>
<reference evidence="1" key="1">
    <citation type="submission" date="2023-04" db="EMBL/GenBank/DDBJ databases">
        <title>Ambrosiozyma monospora NBRC 10751.</title>
        <authorList>
            <person name="Ichikawa N."/>
            <person name="Sato H."/>
            <person name="Tonouchi N."/>
        </authorList>
    </citation>
    <scope>NUCLEOTIDE SEQUENCE</scope>
    <source>
        <strain evidence="1">NBRC 10751</strain>
    </source>
</reference>
<sequence length="215" mass="24266">MSLAQKQLSPTSPQLHNPPPKVIDINTLESKPQTQSNVNDQSLPPKPKKTGFSFWSFFYSQNSDATNKDAISDKEGKDDTAKKSTNLNLVNDSTNEVIAMKKVQEDESTDEFIDIQVRKLSYAEVAALEVQATKKTKKNTGKAVIDQDKELEKSVTDMEFADSYQKTQKYQLTEATSKVDYDAFIDDEELFSTKPIPKKLSKKHSKHAKSRKRSN</sequence>
<evidence type="ECO:0000313" key="2">
    <source>
        <dbReference type="Proteomes" id="UP001165064"/>
    </source>
</evidence>
<evidence type="ECO:0000313" key="1">
    <source>
        <dbReference type="EMBL" id="GME96805.1"/>
    </source>
</evidence>
<dbReference type="EMBL" id="BSXS01009887">
    <property type="protein sequence ID" value="GME96805.1"/>
    <property type="molecule type" value="Genomic_DNA"/>
</dbReference>
<comment type="caution">
    <text evidence="1">The sequence shown here is derived from an EMBL/GenBank/DDBJ whole genome shotgun (WGS) entry which is preliminary data.</text>
</comment>